<dbReference type="Gene3D" id="3.40.190.10">
    <property type="entry name" value="Periplasmic binding protein-like II"/>
    <property type="match status" value="2"/>
</dbReference>
<protein>
    <submittedName>
        <fullName evidence="1">Amino acid ABC transporter substrate-binding protein</fullName>
    </submittedName>
</protein>
<organism evidence="1 2">
    <name type="scientific">Pacificispira spongiicola</name>
    <dbReference type="NCBI Taxonomy" id="2729598"/>
    <lineage>
        <taxon>Bacteria</taxon>
        <taxon>Pseudomonadati</taxon>
        <taxon>Pseudomonadota</taxon>
        <taxon>Alphaproteobacteria</taxon>
        <taxon>Rhodospirillales</taxon>
        <taxon>Rhodospirillaceae</taxon>
        <taxon>Pacificispira</taxon>
    </lineage>
</organism>
<gene>
    <name evidence="1" type="ORF">HH303_16830</name>
</gene>
<dbReference type="Proteomes" id="UP000539372">
    <property type="component" value="Unassembled WGS sequence"/>
</dbReference>
<reference evidence="1 2" key="1">
    <citation type="submission" date="2020-04" db="EMBL/GenBank/DDBJ databases">
        <title>Rhodospirillaceae bacterium KN72 isolated from deep sea.</title>
        <authorList>
            <person name="Zhang D.-C."/>
        </authorList>
    </citation>
    <scope>NUCLEOTIDE SEQUENCE [LARGE SCALE GENOMIC DNA]</scope>
    <source>
        <strain evidence="1 2">KN72</strain>
    </source>
</reference>
<dbReference type="RefSeq" id="WP_169626539.1">
    <property type="nucleotide sequence ID" value="NZ_JABBNT010000005.1"/>
</dbReference>
<keyword evidence="2" id="KW-1185">Reference proteome</keyword>
<comment type="caution">
    <text evidence="1">The sequence shown here is derived from an EMBL/GenBank/DDBJ whole genome shotgun (WGS) entry which is preliminary data.</text>
</comment>
<proteinExistence type="predicted"/>
<dbReference type="EMBL" id="JABBNT010000005">
    <property type="protein sequence ID" value="NMM46160.1"/>
    <property type="molecule type" value="Genomic_DNA"/>
</dbReference>
<sequence>MQTQSITTRGRGPCGGSVRPLLFGLFLLLAVGIFPRPSQAEEELVFAVGEWPPFVSELQIGYGTYAQKVVETYKSAGYKVRLVFMPWQRAIAATKIGDFVATFPWRRTKERNRDFFMSEREVGPHIDVPFYDKTRFPEGLDGETLDDLIAAGYQFGGVRSYTITEILERKGAKLHIVSQALNAWKMLDYGRIDIFVENVDVGMMESADFLGADRAADIAHTKPVTRETLHIAFSREHPLSPRLKEIWDSVEDASGDTVN</sequence>
<name>A0A7Y0HFS6_9PROT</name>
<dbReference type="SUPFAM" id="SSF53850">
    <property type="entry name" value="Periplasmic binding protein-like II"/>
    <property type="match status" value="1"/>
</dbReference>
<evidence type="ECO:0000313" key="2">
    <source>
        <dbReference type="Proteomes" id="UP000539372"/>
    </source>
</evidence>
<dbReference type="AlphaFoldDB" id="A0A7Y0HFS6"/>
<accession>A0A7Y0HFS6</accession>
<evidence type="ECO:0000313" key="1">
    <source>
        <dbReference type="EMBL" id="NMM46160.1"/>
    </source>
</evidence>